<dbReference type="InterPro" id="IPR001374">
    <property type="entry name" value="R3H_dom"/>
</dbReference>
<dbReference type="Pfam" id="PF12752">
    <property type="entry name" value="SUZ"/>
    <property type="match status" value="1"/>
</dbReference>
<dbReference type="AlphaFoldDB" id="C1EFM6"/>
<feature type="compositionally biased region" description="Polar residues" evidence="2">
    <location>
        <begin position="1"/>
        <end position="11"/>
    </location>
</feature>
<dbReference type="Proteomes" id="UP000002009">
    <property type="component" value="Chromosome 13"/>
</dbReference>
<evidence type="ECO:0000313" key="5">
    <source>
        <dbReference type="EMBL" id="ACO66880.1"/>
    </source>
</evidence>
<feature type="compositionally biased region" description="Low complexity" evidence="2">
    <location>
        <begin position="70"/>
        <end position="82"/>
    </location>
</feature>
<keyword evidence="1" id="KW-0597">Phosphoprotein</keyword>
<dbReference type="InterPro" id="IPR036867">
    <property type="entry name" value="R3H_dom_sf"/>
</dbReference>
<reference evidence="5 6" key="1">
    <citation type="journal article" date="2009" name="Science">
        <title>Green evolution and dynamic adaptations revealed by genomes of the marine picoeukaryotes Micromonas.</title>
        <authorList>
            <person name="Worden A.Z."/>
            <person name="Lee J.H."/>
            <person name="Mock T."/>
            <person name="Rouze P."/>
            <person name="Simmons M.P."/>
            <person name="Aerts A.L."/>
            <person name="Allen A.E."/>
            <person name="Cuvelier M.L."/>
            <person name="Derelle E."/>
            <person name="Everett M.V."/>
            <person name="Foulon E."/>
            <person name="Grimwood J."/>
            <person name="Gundlach H."/>
            <person name="Henrissat B."/>
            <person name="Napoli C."/>
            <person name="McDonald S.M."/>
            <person name="Parker M.S."/>
            <person name="Rombauts S."/>
            <person name="Salamov A."/>
            <person name="Von Dassow P."/>
            <person name="Badger J.H."/>
            <person name="Coutinho P.M."/>
            <person name="Demir E."/>
            <person name="Dubchak I."/>
            <person name="Gentemann C."/>
            <person name="Eikrem W."/>
            <person name="Gready J.E."/>
            <person name="John U."/>
            <person name="Lanier W."/>
            <person name="Lindquist E.A."/>
            <person name="Lucas S."/>
            <person name="Mayer K.F."/>
            <person name="Moreau H."/>
            <person name="Not F."/>
            <person name="Otillar R."/>
            <person name="Panaud O."/>
            <person name="Pangilinan J."/>
            <person name="Paulsen I."/>
            <person name="Piegu B."/>
            <person name="Poliakov A."/>
            <person name="Robbens S."/>
            <person name="Schmutz J."/>
            <person name="Toulza E."/>
            <person name="Wyss T."/>
            <person name="Zelensky A."/>
            <person name="Zhou K."/>
            <person name="Armbrust E.V."/>
            <person name="Bhattacharya D."/>
            <person name="Goodenough U.W."/>
            <person name="Van de Peer Y."/>
            <person name="Grigoriev I.V."/>
        </authorList>
    </citation>
    <scope>NUCLEOTIDE SEQUENCE [LARGE SCALE GENOMIC DNA]</scope>
    <source>
        <strain evidence="6">RCC299 / NOUM17</strain>
    </source>
</reference>
<feature type="compositionally biased region" description="Low complexity" evidence="2">
    <location>
        <begin position="308"/>
        <end position="319"/>
    </location>
</feature>
<evidence type="ECO:0000256" key="1">
    <source>
        <dbReference type="ARBA" id="ARBA00022553"/>
    </source>
</evidence>
<dbReference type="eggNOG" id="KOG2953">
    <property type="taxonomic scope" value="Eukaryota"/>
</dbReference>
<evidence type="ECO:0000259" key="4">
    <source>
        <dbReference type="PROSITE" id="PS51673"/>
    </source>
</evidence>
<dbReference type="STRING" id="296587.C1EFM6"/>
<sequence>MESVGAGSSSPRFLPECRGPSQIGSSRHSGTVARMSEGEDSDWESAVDAVSAGLRALRPPSGQVRDRAATPPSRSPTRSPSPGLMTNGGAARRASPSPLGEASSSSAGGSFCDPRADAAAKSWIDPFLREALESGGDARMAVLRIDAEIGGFAADGERASHEFSGNGYQRMIAHKVAAHHGLASCAVVGADGQDRALIEKEGGATAMDPPAVNLSDVRASPNGDAGKNGDAKKKKVTVMKRGGGGGGGGRGGDRGGAGGSRNSGAGKKPGQMSVEEREAEYERARERIFGAVNGNEDSGRTSPATELPGSAPHAASPGANVASSHSRHTRSETRAGSRHAGREGEQTNKREGGRSGGRQAIVRNRAADSMDPDFVRMPPPAAFHPPPMQPTQHSSRGGGYYEGGGYYDPRPPPPAADPYAYRDAYPPPPGYGREHEHATDGGGYGGGGFGGGGDDFPALGGGGGGWNAPPHPPVGAPTWAPPPPGAPPPVNQPMRGHDVPFHGTDARVNDGPHPPARRQQQQQQQQQAPPLRFGNFQQLGRPR</sequence>
<dbReference type="KEGG" id="mis:MICPUN_63845"/>
<feature type="compositionally biased region" description="Pro residues" evidence="2">
    <location>
        <begin position="469"/>
        <end position="491"/>
    </location>
</feature>
<feature type="compositionally biased region" description="Pro residues" evidence="2">
    <location>
        <begin position="377"/>
        <end position="389"/>
    </location>
</feature>
<feature type="compositionally biased region" description="Basic and acidic residues" evidence="2">
    <location>
        <begin position="329"/>
        <end position="353"/>
    </location>
</feature>
<protein>
    <recommendedName>
        <fullName evidence="7">SUZ domain-containing protein</fullName>
    </recommendedName>
</protein>
<feature type="region of interest" description="Disordered" evidence="2">
    <location>
        <begin position="202"/>
        <end position="543"/>
    </location>
</feature>
<dbReference type="OMA" id="WSPRIDE"/>
<dbReference type="PROSITE" id="PS51061">
    <property type="entry name" value="R3H"/>
    <property type="match status" value="1"/>
</dbReference>
<evidence type="ECO:0008006" key="7">
    <source>
        <dbReference type="Google" id="ProtNLM"/>
    </source>
</evidence>
<evidence type="ECO:0000259" key="3">
    <source>
        <dbReference type="PROSITE" id="PS51061"/>
    </source>
</evidence>
<dbReference type="RefSeq" id="XP_002505622.1">
    <property type="nucleotide sequence ID" value="XM_002505576.1"/>
</dbReference>
<dbReference type="SUPFAM" id="SSF82708">
    <property type="entry name" value="R3H domain"/>
    <property type="match status" value="1"/>
</dbReference>
<feature type="domain" description="SUZ" evidence="4">
    <location>
        <begin position="208"/>
        <end position="293"/>
    </location>
</feature>
<feature type="region of interest" description="Disordered" evidence="2">
    <location>
        <begin position="1"/>
        <end position="110"/>
    </location>
</feature>
<dbReference type="GeneID" id="8248786"/>
<feature type="domain" description="R3H" evidence="3">
    <location>
        <begin position="139"/>
        <end position="202"/>
    </location>
</feature>
<feature type="compositionally biased region" description="Basic and acidic residues" evidence="2">
    <location>
        <begin position="274"/>
        <end position="288"/>
    </location>
</feature>
<feature type="compositionally biased region" description="Gly residues" evidence="2">
    <location>
        <begin position="241"/>
        <end position="261"/>
    </location>
</feature>
<evidence type="ECO:0000256" key="2">
    <source>
        <dbReference type="SAM" id="MobiDB-lite"/>
    </source>
</evidence>
<dbReference type="InterPro" id="IPR051937">
    <property type="entry name" value="R3H_domain_containing"/>
</dbReference>
<dbReference type="PROSITE" id="PS51673">
    <property type="entry name" value="SUZ"/>
    <property type="match status" value="1"/>
</dbReference>
<feature type="compositionally biased region" description="Basic and acidic residues" evidence="2">
    <location>
        <begin position="495"/>
        <end position="510"/>
    </location>
</feature>
<dbReference type="PANTHER" id="PTHR15672:SF8">
    <property type="entry name" value="PROTEIN ENCORE"/>
    <property type="match status" value="1"/>
</dbReference>
<feature type="compositionally biased region" description="Gly residues" evidence="2">
    <location>
        <begin position="396"/>
        <end position="406"/>
    </location>
</feature>
<feature type="compositionally biased region" description="Low complexity" evidence="2">
    <location>
        <begin position="94"/>
        <end position="110"/>
    </location>
</feature>
<feature type="compositionally biased region" description="Gly residues" evidence="2">
    <location>
        <begin position="440"/>
        <end position="466"/>
    </location>
</feature>
<dbReference type="PANTHER" id="PTHR15672">
    <property type="entry name" value="CAMP-REGULATED PHOSPHOPROTEIN 21 RELATED R3H DOMAIN CONTAINING PROTEIN"/>
    <property type="match status" value="1"/>
</dbReference>
<gene>
    <name evidence="5" type="ORF">MICPUN_63845</name>
</gene>
<dbReference type="InterPro" id="IPR024771">
    <property type="entry name" value="SUZ"/>
</dbReference>
<accession>C1EFM6</accession>
<keyword evidence="6" id="KW-1185">Reference proteome</keyword>
<dbReference type="GO" id="GO:0003676">
    <property type="term" value="F:nucleic acid binding"/>
    <property type="evidence" value="ECO:0007669"/>
    <property type="project" value="UniProtKB-UniRule"/>
</dbReference>
<dbReference type="EMBL" id="CP001331">
    <property type="protein sequence ID" value="ACO66880.1"/>
    <property type="molecule type" value="Genomic_DNA"/>
</dbReference>
<proteinExistence type="predicted"/>
<dbReference type="InParanoid" id="C1EFM6"/>
<organism evidence="5 6">
    <name type="scientific">Micromonas commoda (strain RCC299 / NOUM17 / CCMP2709)</name>
    <name type="common">Picoplanktonic green alga</name>
    <dbReference type="NCBI Taxonomy" id="296587"/>
    <lineage>
        <taxon>Eukaryota</taxon>
        <taxon>Viridiplantae</taxon>
        <taxon>Chlorophyta</taxon>
        <taxon>Mamiellophyceae</taxon>
        <taxon>Mamiellales</taxon>
        <taxon>Mamiellaceae</taxon>
        <taxon>Micromonas</taxon>
    </lineage>
</organism>
<evidence type="ECO:0000313" key="6">
    <source>
        <dbReference type="Proteomes" id="UP000002009"/>
    </source>
</evidence>
<name>C1EFM6_MICCC</name>
<dbReference type="Gene3D" id="3.30.1370.50">
    <property type="entry name" value="R3H-like domain"/>
    <property type="match status" value="1"/>
</dbReference>